<evidence type="ECO:0000256" key="1">
    <source>
        <dbReference type="ARBA" id="ARBA00022649"/>
    </source>
</evidence>
<sequence length="89" mass="10561">MWDADFDNLFRRQYKRLDSQLQKRVDDAVAEIVGSEDPTKLGEQKRGHLKHFYAYDLGRQYRIIYNISYNTKTIIFSNVGSHKQVYGKD</sequence>
<keyword evidence="3" id="KW-1185">Reference proteome</keyword>
<evidence type="ECO:0000313" key="3">
    <source>
        <dbReference type="Proteomes" id="UP000230607"/>
    </source>
</evidence>
<protein>
    <submittedName>
        <fullName evidence="2">Uncharacterized protein</fullName>
    </submittedName>
</protein>
<accession>A0A2H1FEV7</accession>
<gene>
    <name evidence="2" type="ORF">NCS_11101</name>
</gene>
<dbReference type="Gene3D" id="3.30.2310.20">
    <property type="entry name" value="RelE-like"/>
    <property type="match status" value="1"/>
</dbReference>
<dbReference type="InterPro" id="IPR035093">
    <property type="entry name" value="RelE/ParE_toxin_dom_sf"/>
</dbReference>
<dbReference type="InterPro" id="IPR031552">
    <property type="entry name" value="ParE-like_toxin"/>
</dbReference>
<dbReference type="AlphaFoldDB" id="A0A2H1FEV7"/>
<reference evidence="3" key="1">
    <citation type="submission" date="2017-03" db="EMBL/GenBank/DDBJ databases">
        <authorList>
            <person name="Herbold C."/>
        </authorList>
    </citation>
    <scope>NUCLEOTIDE SEQUENCE [LARGE SCALE GENOMIC DNA]</scope>
</reference>
<dbReference type="OrthoDB" id="11238at2157"/>
<dbReference type="SUPFAM" id="SSF143011">
    <property type="entry name" value="RelE-like"/>
    <property type="match status" value="1"/>
</dbReference>
<dbReference type="EMBL" id="LT841358">
    <property type="protein sequence ID" value="SMH71294.1"/>
    <property type="molecule type" value="Genomic_DNA"/>
</dbReference>
<dbReference type="RefSeq" id="WP_157927288.1">
    <property type="nucleotide sequence ID" value="NZ_LT841358.1"/>
</dbReference>
<dbReference type="InterPro" id="IPR007712">
    <property type="entry name" value="RelE/ParE_toxin"/>
</dbReference>
<keyword evidence="1" id="KW-1277">Toxin-antitoxin system</keyword>
<proteinExistence type="predicted"/>
<dbReference type="NCBIfam" id="TIGR02385">
    <property type="entry name" value="RelE_StbE"/>
    <property type="match status" value="1"/>
</dbReference>
<name>A0A2H1FEV7_9ARCH</name>
<dbReference type="Pfam" id="PF15781">
    <property type="entry name" value="ParE-like_toxin"/>
    <property type="match status" value="1"/>
</dbReference>
<dbReference type="Proteomes" id="UP000230607">
    <property type="component" value="Chromosome 1"/>
</dbReference>
<organism evidence="2 3">
    <name type="scientific">Candidatus Nitrosotalea okcheonensis</name>
    <dbReference type="NCBI Taxonomy" id="1903276"/>
    <lineage>
        <taxon>Archaea</taxon>
        <taxon>Nitrososphaerota</taxon>
        <taxon>Nitrososphaeria</taxon>
        <taxon>Nitrosotaleales</taxon>
        <taxon>Nitrosotaleaceae</taxon>
        <taxon>Nitrosotalea</taxon>
    </lineage>
</organism>
<evidence type="ECO:0000313" key="2">
    <source>
        <dbReference type="EMBL" id="SMH71294.1"/>
    </source>
</evidence>